<feature type="coiled-coil region" evidence="6">
    <location>
        <begin position="191"/>
        <end position="221"/>
    </location>
</feature>
<dbReference type="SUPFAM" id="SSF57716">
    <property type="entry name" value="Glucocorticoid receptor-like (DNA-binding domain)"/>
    <property type="match status" value="1"/>
</dbReference>
<keyword evidence="6" id="KW-0175">Coiled coil</keyword>
<feature type="region of interest" description="Disordered" evidence="7">
    <location>
        <begin position="245"/>
        <end position="268"/>
    </location>
</feature>
<reference evidence="9" key="3">
    <citation type="submission" date="2025-09" db="UniProtKB">
        <authorList>
            <consortium name="Ensembl"/>
        </authorList>
    </citation>
    <scope>IDENTIFICATION</scope>
</reference>
<evidence type="ECO:0000256" key="4">
    <source>
        <dbReference type="ARBA" id="ARBA00023125"/>
    </source>
</evidence>
<dbReference type="InParanoid" id="A0A671UBC1"/>
<evidence type="ECO:0000256" key="1">
    <source>
        <dbReference type="ARBA" id="ARBA00022723"/>
    </source>
</evidence>
<evidence type="ECO:0000259" key="8">
    <source>
        <dbReference type="PROSITE" id="PS50950"/>
    </source>
</evidence>
<evidence type="ECO:0000256" key="6">
    <source>
        <dbReference type="SAM" id="Coils"/>
    </source>
</evidence>
<dbReference type="Pfam" id="PF05485">
    <property type="entry name" value="THAP"/>
    <property type="match status" value="1"/>
</dbReference>
<evidence type="ECO:0000256" key="2">
    <source>
        <dbReference type="ARBA" id="ARBA00022771"/>
    </source>
</evidence>
<dbReference type="OMA" id="GHMTENS"/>
<keyword evidence="1" id="KW-0479">Metal-binding</keyword>
<evidence type="ECO:0000256" key="5">
    <source>
        <dbReference type="PROSITE-ProRule" id="PRU00309"/>
    </source>
</evidence>
<dbReference type="Proteomes" id="UP000472265">
    <property type="component" value="Chromosome 3"/>
</dbReference>
<keyword evidence="4 5" id="KW-0238">DNA-binding</keyword>
<feature type="region of interest" description="Disordered" evidence="7">
    <location>
        <begin position="489"/>
        <end position="514"/>
    </location>
</feature>
<dbReference type="SMART" id="SM00692">
    <property type="entry name" value="DM3"/>
    <property type="match status" value="1"/>
</dbReference>
<organism evidence="9 10">
    <name type="scientific">Sparus aurata</name>
    <name type="common">Gilthead sea bream</name>
    <dbReference type="NCBI Taxonomy" id="8175"/>
    <lineage>
        <taxon>Eukaryota</taxon>
        <taxon>Metazoa</taxon>
        <taxon>Chordata</taxon>
        <taxon>Craniata</taxon>
        <taxon>Vertebrata</taxon>
        <taxon>Euteleostomi</taxon>
        <taxon>Actinopterygii</taxon>
        <taxon>Neopterygii</taxon>
        <taxon>Teleostei</taxon>
        <taxon>Neoteleostei</taxon>
        <taxon>Acanthomorphata</taxon>
        <taxon>Eupercaria</taxon>
        <taxon>Spariformes</taxon>
        <taxon>Sparidae</taxon>
        <taxon>Sparus</taxon>
    </lineage>
</organism>
<evidence type="ECO:0000313" key="10">
    <source>
        <dbReference type="Proteomes" id="UP000472265"/>
    </source>
</evidence>
<name>A0A671UBC1_SPAAU</name>
<dbReference type="GO" id="GO:0006355">
    <property type="term" value="P:regulation of DNA-templated transcription"/>
    <property type="evidence" value="ECO:0007669"/>
    <property type="project" value="TreeGrafter"/>
</dbReference>
<dbReference type="PANTHER" id="PTHR47502:SF1">
    <property type="entry name" value="THAP DOMAIN-CONTAINING PROTEIN 7"/>
    <property type="match status" value="1"/>
</dbReference>
<dbReference type="GO" id="GO:0005634">
    <property type="term" value="C:nucleus"/>
    <property type="evidence" value="ECO:0007669"/>
    <property type="project" value="TreeGrafter"/>
</dbReference>
<dbReference type="SMART" id="SM00980">
    <property type="entry name" value="THAP"/>
    <property type="match status" value="1"/>
</dbReference>
<dbReference type="Ensembl" id="ENSSAUT00010012354.1">
    <property type="protein sequence ID" value="ENSSAUP00010011606.1"/>
    <property type="gene ID" value="ENSSAUG00010005589.1"/>
</dbReference>
<feature type="region of interest" description="Disordered" evidence="7">
    <location>
        <begin position="101"/>
        <end position="164"/>
    </location>
</feature>
<reference evidence="9" key="2">
    <citation type="submission" date="2025-08" db="UniProtKB">
        <authorList>
            <consortium name="Ensembl"/>
        </authorList>
    </citation>
    <scope>IDENTIFICATION</scope>
</reference>
<dbReference type="GO" id="GO:0003677">
    <property type="term" value="F:DNA binding"/>
    <property type="evidence" value="ECO:0007669"/>
    <property type="project" value="UniProtKB-UniRule"/>
</dbReference>
<proteinExistence type="predicted"/>
<feature type="domain" description="THAP-type" evidence="8">
    <location>
        <begin position="1"/>
        <end position="87"/>
    </location>
</feature>
<reference evidence="9" key="1">
    <citation type="submission" date="2021-04" db="EMBL/GenBank/DDBJ databases">
        <authorList>
            <consortium name="Wellcome Sanger Institute Data Sharing"/>
        </authorList>
    </citation>
    <scope>NUCLEOTIDE SEQUENCE [LARGE SCALE GENOMIC DNA]</scope>
</reference>
<dbReference type="PROSITE" id="PS50950">
    <property type="entry name" value="ZF_THAP"/>
    <property type="match status" value="1"/>
</dbReference>
<evidence type="ECO:0000256" key="3">
    <source>
        <dbReference type="ARBA" id="ARBA00022833"/>
    </source>
</evidence>
<dbReference type="PANTHER" id="PTHR47502">
    <property type="entry name" value="THAP DOMAIN-CONTAINING PROTEIN 7"/>
    <property type="match status" value="1"/>
</dbReference>
<dbReference type="GO" id="GO:0008270">
    <property type="term" value="F:zinc ion binding"/>
    <property type="evidence" value="ECO:0007669"/>
    <property type="project" value="UniProtKB-KW"/>
</dbReference>
<keyword evidence="2 5" id="KW-0863">Zinc-finger</keyword>
<keyword evidence="10" id="KW-1185">Reference proteome</keyword>
<feature type="compositionally biased region" description="Polar residues" evidence="7">
    <location>
        <begin position="128"/>
        <end position="137"/>
    </location>
</feature>
<protein>
    <recommendedName>
        <fullName evidence="8">THAP-type domain-containing protein</fullName>
    </recommendedName>
</protein>
<dbReference type="InterPro" id="IPR006612">
    <property type="entry name" value="THAP_Znf"/>
</dbReference>
<evidence type="ECO:0000256" key="7">
    <source>
        <dbReference type="SAM" id="MobiDB-lite"/>
    </source>
</evidence>
<gene>
    <name evidence="9" type="primary">thap7</name>
</gene>
<dbReference type="GeneTree" id="ENSGT00730000111394"/>
<keyword evidence="3" id="KW-0862">Zinc</keyword>
<dbReference type="FunCoup" id="A0A671UBC1">
    <property type="interactions" value="34"/>
</dbReference>
<evidence type="ECO:0000313" key="9">
    <source>
        <dbReference type="Ensembl" id="ENSSAUP00010011606.1"/>
    </source>
</evidence>
<accession>A0A671UBC1</accession>
<feature type="compositionally biased region" description="Basic and acidic residues" evidence="7">
    <location>
        <begin position="251"/>
        <end position="268"/>
    </location>
</feature>
<dbReference type="AlphaFoldDB" id="A0A671UBC1"/>
<dbReference type="InterPro" id="IPR026519">
    <property type="entry name" value="THAP7"/>
</dbReference>
<sequence>MPRHCSAGGCKSRDNRETRNAGITFHKLPKGETRRNLWIINSHRADSWDPQTDFVYFCSKHFTPENFELTGCSGIRRLKEDAFPTIFDSFSTKLKRQGTLWKQEDAPCPTSEKQTDHRSVEAAEETNENIPESSQVLSGVEQISQQQHSPSPPPVSRPLSPSHYMRRLPPSPGFYLSKEHSYAQLCPLLWRRRYNQAIDCLEKALRQLHAARRRENRLRSTVLRLRNKRLKQALLVSPGVCKNKGSLAPGGEDRRGKGGCQEKTETNAKSKDAGLFEDTLVDRMELEGRFLPENNSWSEGEKGFCFCCGRGQVQGAGEVAHTDSQTGKDAQPTVHEDSLEIQGSVDISACSTAVNAKDIKIVSLKWPAEKSVETSDSDKTNSKVLLQTQFQHVTPAGASLTDTHEQSLHFLGSQCERETKAVGQKHHQDLQQLLWIQDITKGQVILVPVPAEDRLQSILKIEGVTDEAQTILVSEVDPQGDMGHMTENSGGLSKGETACDGEHSEHHSVISTTSVEIREDVREKLKEHLEGFHLQLSTEFLN</sequence>